<organism evidence="1 2">
    <name type="scientific">Lepraria finkii</name>
    <dbReference type="NCBI Taxonomy" id="1340010"/>
    <lineage>
        <taxon>Eukaryota</taxon>
        <taxon>Fungi</taxon>
        <taxon>Dikarya</taxon>
        <taxon>Ascomycota</taxon>
        <taxon>Pezizomycotina</taxon>
        <taxon>Lecanoromycetes</taxon>
        <taxon>OSLEUM clade</taxon>
        <taxon>Lecanoromycetidae</taxon>
        <taxon>Lecanorales</taxon>
        <taxon>Lecanorineae</taxon>
        <taxon>Stereocaulaceae</taxon>
        <taxon>Lepraria</taxon>
    </lineage>
</organism>
<evidence type="ECO:0000313" key="2">
    <source>
        <dbReference type="Proteomes" id="UP001590951"/>
    </source>
</evidence>
<keyword evidence="2" id="KW-1185">Reference proteome</keyword>
<dbReference type="Proteomes" id="UP001590951">
    <property type="component" value="Unassembled WGS sequence"/>
</dbReference>
<name>A0ABR4B5K5_9LECA</name>
<sequence length="129" mass="14858">MPNEKTPAIFESIFTHTEWFLHRSQKALSKPGPTARTRNANHLAYTDIPLSNNNYDAKKVKLHNGTLNSLFCNVHKHMCPLHDTSFFQGTEARGHKTCEEERVVFEKALEQMTIRHIRISLFLISKPSI</sequence>
<comment type="caution">
    <text evidence="1">The sequence shown here is derived from an EMBL/GenBank/DDBJ whole genome shotgun (WGS) entry which is preliminary data.</text>
</comment>
<evidence type="ECO:0000313" key="1">
    <source>
        <dbReference type="EMBL" id="KAL2053050.1"/>
    </source>
</evidence>
<protein>
    <submittedName>
        <fullName evidence="1">Uncharacterized protein</fullName>
    </submittedName>
</protein>
<reference evidence="1 2" key="1">
    <citation type="submission" date="2024-09" db="EMBL/GenBank/DDBJ databases">
        <title>Rethinking Asexuality: The Enigmatic Case of Functional Sexual Genes in Lepraria (Stereocaulaceae).</title>
        <authorList>
            <person name="Doellman M."/>
            <person name="Sun Y."/>
            <person name="Barcenas-Pena A."/>
            <person name="Lumbsch H.T."/>
            <person name="Grewe F."/>
        </authorList>
    </citation>
    <scope>NUCLEOTIDE SEQUENCE [LARGE SCALE GENOMIC DNA]</scope>
    <source>
        <strain evidence="1 2">Grewe 0041</strain>
    </source>
</reference>
<dbReference type="EMBL" id="JBHFEH010000023">
    <property type="protein sequence ID" value="KAL2053050.1"/>
    <property type="molecule type" value="Genomic_DNA"/>
</dbReference>
<proteinExistence type="predicted"/>
<gene>
    <name evidence="1" type="ORF">ABVK25_006687</name>
</gene>
<accession>A0ABR4B5K5</accession>